<organism evidence="1 2">
    <name type="scientific">Pseudothauera lacus</name>
    <dbReference type="NCBI Taxonomy" id="2136175"/>
    <lineage>
        <taxon>Bacteria</taxon>
        <taxon>Pseudomonadati</taxon>
        <taxon>Pseudomonadota</taxon>
        <taxon>Betaproteobacteria</taxon>
        <taxon>Rhodocyclales</taxon>
        <taxon>Zoogloeaceae</taxon>
        <taxon>Pseudothauera</taxon>
    </lineage>
</organism>
<evidence type="ECO:0000313" key="2">
    <source>
        <dbReference type="Proteomes" id="UP000241193"/>
    </source>
</evidence>
<gene>
    <name evidence="1" type="ORF">C8261_16890</name>
</gene>
<comment type="caution">
    <text evidence="1">The sequence shown here is derived from an EMBL/GenBank/DDBJ whole genome shotgun (WGS) entry which is preliminary data.</text>
</comment>
<dbReference type="AlphaFoldDB" id="A0A2T4IB63"/>
<dbReference type="Proteomes" id="UP000241193">
    <property type="component" value="Unassembled WGS sequence"/>
</dbReference>
<dbReference type="EMBL" id="PZKC01000025">
    <property type="protein sequence ID" value="PTD94968.1"/>
    <property type="molecule type" value="Genomic_DNA"/>
</dbReference>
<name>A0A2T4IB63_9RHOO</name>
<evidence type="ECO:0000313" key="1">
    <source>
        <dbReference type="EMBL" id="PTD94968.1"/>
    </source>
</evidence>
<protein>
    <recommendedName>
        <fullName evidence="3">DUF4123 domain-containing protein</fullName>
    </recommendedName>
</protein>
<keyword evidence="2" id="KW-1185">Reference proteome</keyword>
<evidence type="ECO:0008006" key="3">
    <source>
        <dbReference type="Google" id="ProtNLM"/>
    </source>
</evidence>
<proteinExistence type="predicted"/>
<sequence length="318" mass="34874">MTEPDPALQAALQRALLQLREVIGARPVSIFIDPLLGDPLAAHPDTVQCLASGAAVVQSLPRIHADIDAARAPYLIHAPSEPAAERLINASVDIALREATNRMPNGYRGRCVCAWLPDDTAPQATAARLARSAAVIAPHGRAHPFRYWDPRVRWHLPRVLPPGHWQRLRSRLGNWHNITPMGQLEGLPGSSEAAASDETQDQRLRFDDAAWGRLKDVTLCNKVLALCPQWGIALSNSLPPLVEQAINDCRSHGFDTEQDILVYCACALTAHPRFDRHPAVSAALKEARTMGASLQHALQGFDNSFWQQLSASRQSQNP</sequence>
<reference evidence="1 2" key="2">
    <citation type="submission" date="2018-04" db="EMBL/GenBank/DDBJ databases">
        <title>Thauera lacus sp. nov., isolated from an saline lake in Inner Mongolia, China.</title>
        <authorList>
            <person name="Liang Q.-Y."/>
        </authorList>
    </citation>
    <scope>NUCLEOTIDE SEQUENCE [LARGE SCALE GENOMIC DNA]</scope>
    <source>
        <strain evidence="1 2">D20</strain>
    </source>
</reference>
<dbReference type="OrthoDB" id="6660528at2"/>
<reference evidence="1 2" key="1">
    <citation type="submission" date="2018-03" db="EMBL/GenBank/DDBJ databases">
        <authorList>
            <person name="Keele B.F."/>
        </authorList>
    </citation>
    <scope>NUCLEOTIDE SEQUENCE [LARGE SCALE GENOMIC DNA]</scope>
    <source>
        <strain evidence="1 2">D20</strain>
    </source>
</reference>
<accession>A0A2T4IB63</accession>